<reference evidence="1" key="1">
    <citation type="submission" date="2019-08" db="EMBL/GenBank/DDBJ databases">
        <authorList>
            <person name="Kucharzyk K."/>
            <person name="Murdoch R.W."/>
            <person name="Higgins S."/>
            <person name="Loffler F."/>
        </authorList>
    </citation>
    <scope>NUCLEOTIDE SEQUENCE</scope>
</reference>
<accession>A0A645FA21</accession>
<organism evidence="1">
    <name type="scientific">bioreactor metagenome</name>
    <dbReference type="NCBI Taxonomy" id="1076179"/>
    <lineage>
        <taxon>unclassified sequences</taxon>
        <taxon>metagenomes</taxon>
        <taxon>ecological metagenomes</taxon>
    </lineage>
</organism>
<name>A0A645FA21_9ZZZZ</name>
<dbReference type="EMBL" id="VSSQ01057434">
    <property type="protein sequence ID" value="MPN11235.1"/>
    <property type="molecule type" value="Genomic_DNA"/>
</dbReference>
<protein>
    <submittedName>
        <fullName evidence="1">Uncharacterized protein</fullName>
    </submittedName>
</protein>
<dbReference type="AlphaFoldDB" id="A0A645FA21"/>
<comment type="caution">
    <text evidence="1">The sequence shown here is derived from an EMBL/GenBank/DDBJ whole genome shotgun (WGS) entry which is preliminary data.</text>
</comment>
<sequence>MLSAQRLVDLVVQQLGVFECLGAGALEPRGDGRAQQPDAMGQLMAGVVVEGVGQVLGQQISRQAQDGNGGDQ</sequence>
<proteinExistence type="predicted"/>
<gene>
    <name evidence="1" type="ORF">SDC9_158536</name>
</gene>
<evidence type="ECO:0000313" key="1">
    <source>
        <dbReference type="EMBL" id="MPN11235.1"/>
    </source>
</evidence>